<proteinExistence type="predicted"/>
<dbReference type="AlphaFoldDB" id="A0A2X0R882"/>
<dbReference type="InterPro" id="IPR023210">
    <property type="entry name" value="NADP_OxRdtase_dom"/>
</dbReference>
<gene>
    <name evidence="1" type="ORF">BC335_2256</name>
</gene>
<dbReference type="EMBL" id="CP017982">
    <property type="protein sequence ID" value="AYE62596.1"/>
    <property type="molecule type" value="Genomic_DNA"/>
</dbReference>
<dbReference type="PRINTS" id="PR00069">
    <property type="entry name" value="ALDKETRDTASE"/>
</dbReference>
<dbReference type="Gene3D" id="3.20.20.100">
    <property type="entry name" value="NADP-dependent oxidoreductase domain"/>
    <property type="match status" value="1"/>
</dbReference>
<dbReference type="PANTHER" id="PTHR43638:SF3">
    <property type="entry name" value="ALDEHYDE REDUCTASE"/>
    <property type="match status" value="1"/>
</dbReference>
<reference evidence="1 2" key="1">
    <citation type="submission" date="2016-10" db="EMBL/GenBank/DDBJ databases">
        <title>Complete genomic sequencing of Lactobacillus helveticus LH99 and comparative genome analysis.</title>
        <authorList>
            <person name="Li N."/>
            <person name="You C."/>
            <person name="Liu Z."/>
        </authorList>
    </citation>
    <scope>NUCLEOTIDE SEQUENCE [LARGE SCALE GENOMIC DNA]</scope>
    <source>
        <strain evidence="1 2">LH99</strain>
    </source>
</reference>
<dbReference type="Proteomes" id="UP000267794">
    <property type="component" value="Chromosome"/>
</dbReference>
<dbReference type="GO" id="GO:0016491">
    <property type="term" value="F:oxidoreductase activity"/>
    <property type="evidence" value="ECO:0007669"/>
    <property type="project" value="InterPro"/>
</dbReference>
<dbReference type="InterPro" id="IPR036812">
    <property type="entry name" value="NAD(P)_OxRdtase_dom_sf"/>
</dbReference>
<dbReference type="PIRSF" id="PIRSF000097">
    <property type="entry name" value="AKR"/>
    <property type="match status" value="1"/>
</dbReference>
<dbReference type="Pfam" id="PF00248">
    <property type="entry name" value="Aldo_ket_red"/>
    <property type="match status" value="1"/>
</dbReference>
<protein>
    <submittedName>
        <fullName evidence="1">Aldehyde oxidoreductase</fullName>
    </submittedName>
</protein>
<evidence type="ECO:0000313" key="1">
    <source>
        <dbReference type="EMBL" id="AYE62596.1"/>
    </source>
</evidence>
<sequence>MRMDFEKLSGLGIGTWGIGEDPKKKKDEIAAIRYGLDNGLNIIDTAEMYGDGKSEKLIGEAIRDYDRDQLFLISKFYPYHATPELERKSLEASLERLGTDYLDLYLLHWRGNHRLSDTIRGLQALQKEGLIRHWGVSNFDTSDMKELFGVPGGTECFANEDLYNIKERGTEFDLQDWQKDHGVSFIGYSPFNSGAGDTIRITQNLKIVARDHGVTPHQIMLAWTLRNGNVLAIPKSSSIKHMKENIAAQEIKLTDDELRLINSDFPIPTEKTPLAVI</sequence>
<evidence type="ECO:0000313" key="2">
    <source>
        <dbReference type="Proteomes" id="UP000267794"/>
    </source>
</evidence>
<dbReference type="InterPro" id="IPR020471">
    <property type="entry name" value="AKR"/>
</dbReference>
<name>A0A2X0R882_LACHE</name>
<dbReference type="PANTHER" id="PTHR43638">
    <property type="entry name" value="OXIDOREDUCTASE, ALDO/KETO REDUCTASE FAMILY PROTEIN"/>
    <property type="match status" value="1"/>
</dbReference>
<accession>A0A2X0R882</accession>
<dbReference type="SUPFAM" id="SSF51430">
    <property type="entry name" value="NAD(P)-linked oxidoreductase"/>
    <property type="match status" value="1"/>
</dbReference>
<organism evidence="1 2">
    <name type="scientific">Lactobacillus helveticus</name>
    <name type="common">Lactobacillus suntoryeus</name>
    <dbReference type="NCBI Taxonomy" id="1587"/>
    <lineage>
        <taxon>Bacteria</taxon>
        <taxon>Bacillati</taxon>
        <taxon>Bacillota</taxon>
        <taxon>Bacilli</taxon>
        <taxon>Lactobacillales</taxon>
        <taxon>Lactobacillaceae</taxon>
        <taxon>Lactobacillus</taxon>
    </lineage>
</organism>